<dbReference type="PIRSF" id="PIRSF016636">
    <property type="entry name" value="AlgI_DltB"/>
    <property type="match status" value="1"/>
</dbReference>
<keyword evidence="6 10" id="KW-1133">Transmembrane helix</keyword>
<keyword evidence="4 9" id="KW-0808">Transferase</keyword>
<organism evidence="11 12">
    <name type="scientific">Kribbella italica</name>
    <dbReference type="NCBI Taxonomy" id="1540520"/>
    <lineage>
        <taxon>Bacteria</taxon>
        <taxon>Bacillati</taxon>
        <taxon>Actinomycetota</taxon>
        <taxon>Actinomycetes</taxon>
        <taxon>Propionibacteriales</taxon>
        <taxon>Kribbellaceae</taxon>
        <taxon>Kribbella</taxon>
    </lineage>
</organism>
<dbReference type="GO" id="GO:0042121">
    <property type="term" value="P:alginic acid biosynthetic process"/>
    <property type="evidence" value="ECO:0007669"/>
    <property type="project" value="InterPro"/>
</dbReference>
<evidence type="ECO:0000256" key="6">
    <source>
        <dbReference type="ARBA" id="ARBA00022989"/>
    </source>
</evidence>
<feature type="transmembrane region" description="Helical" evidence="10">
    <location>
        <begin position="75"/>
        <end position="94"/>
    </location>
</feature>
<dbReference type="Proteomes" id="UP000549971">
    <property type="component" value="Unassembled WGS sequence"/>
</dbReference>
<accession>A0A7W9J0V8</accession>
<keyword evidence="3 9" id="KW-1003">Cell membrane</keyword>
<dbReference type="PIRSF" id="PIRSF500217">
    <property type="entry name" value="AlgI"/>
    <property type="match status" value="1"/>
</dbReference>
<evidence type="ECO:0000313" key="11">
    <source>
        <dbReference type="EMBL" id="MBB5833569.1"/>
    </source>
</evidence>
<comment type="caution">
    <text evidence="11">The sequence shown here is derived from an EMBL/GenBank/DDBJ whole genome shotgun (WGS) entry which is preliminary data.</text>
</comment>
<evidence type="ECO:0000256" key="2">
    <source>
        <dbReference type="ARBA" id="ARBA00010323"/>
    </source>
</evidence>
<protein>
    <submittedName>
        <fullName evidence="11">Alginate O-acetyltransferase complex protein AlgI</fullName>
    </submittedName>
</protein>
<evidence type="ECO:0000256" key="9">
    <source>
        <dbReference type="PIRNR" id="PIRNR016636"/>
    </source>
</evidence>
<dbReference type="EMBL" id="JACHMY010000001">
    <property type="protein sequence ID" value="MBB5833569.1"/>
    <property type="molecule type" value="Genomic_DNA"/>
</dbReference>
<dbReference type="AlphaFoldDB" id="A0A7W9J0V8"/>
<sequence>MSFAAPLFLWYFLPAVLLASWILPHRARNGVLAVFSLGFYAVGGKEFVLLLLALIAVNYAAGLAIGALPLRRRKAVVVATVAADLAVLAVWKYAGFGSTAVHSIAQGLGLGDTRIVSLALPIGISFFTFHHLSYVVDVYRGVRLPMRNPLTFVTYIAMFPQLVAGPIVRYHEIADQLRDAQRDRLADFAEGFPRFAWGLFKKVVIADSLAPLADAAFATSDPSAATAWIGALAYTGQIYFDFSGYSDMAIGLGMMFGLRLPENFARPYSAISVTDFWRRWHQSLSRWFRDYLYVPLGGNRGGTFRTYRNLSIVFLVTGLWHGAAWTFVVWGAFHGLLLIIERATGLGRSNRWAAPRRAITFLLVVFGWVLFRAESLPAAGKMLQAMVTPTSWTLAPDVAVLLSGHRIALLVLVLATVLLPATWVTGRVIDGLQEAPAWARRSLKAVALVLTPYAGIVAVAGTFSPFLYFQF</sequence>
<evidence type="ECO:0000313" key="12">
    <source>
        <dbReference type="Proteomes" id="UP000549971"/>
    </source>
</evidence>
<name>A0A7W9J0V8_9ACTN</name>
<feature type="transmembrane region" description="Helical" evidence="10">
    <location>
        <begin position="407"/>
        <end position="424"/>
    </location>
</feature>
<comment type="subcellular location">
    <subcellularLocation>
        <location evidence="1">Cell membrane</location>
        <topology evidence="1">Multi-pass membrane protein</topology>
    </subcellularLocation>
</comment>
<evidence type="ECO:0000256" key="4">
    <source>
        <dbReference type="ARBA" id="ARBA00022679"/>
    </source>
</evidence>
<dbReference type="PANTHER" id="PTHR13285:SF23">
    <property type="entry name" value="TEICHOIC ACID D-ALANYLTRANSFERASE"/>
    <property type="match status" value="1"/>
</dbReference>
<feature type="transmembrane region" description="Helical" evidence="10">
    <location>
        <begin position="445"/>
        <end position="469"/>
    </location>
</feature>
<reference evidence="11 12" key="1">
    <citation type="submission" date="2020-08" db="EMBL/GenBank/DDBJ databases">
        <title>Sequencing the genomes of 1000 actinobacteria strains.</title>
        <authorList>
            <person name="Klenk H.-P."/>
        </authorList>
    </citation>
    <scope>NUCLEOTIDE SEQUENCE [LARGE SCALE GENOMIC DNA]</scope>
    <source>
        <strain evidence="11 12">DSM 28967</strain>
    </source>
</reference>
<evidence type="ECO:0000256" key="1">
    <source>
        <dbReference type="ARBA" id="ARBA00004651"/>
    </source>
</evidence>
<dbReference type="InterPro" id="IPR004299">
    <property type="entry name" value="MBOAT_fam"/>
</dbReference>
<feature type="transmembrane region" description="Helical" evidence="10">
    <location>
        <begin position="310"/>
        <end position="333"/>
    </location>
</feature>
<gene>
    <name evidence="11" type="ORF">HDA39_000303</name>
</gene>
<comment type="similarity">
    <text evidence="2 9">Belongs to the membrane-bound acyltransferase family.</text>
</comment>
<evidence type="ECO:0000256" key="3">
    <source>
        <dbReference type="ARBA" id="ARBA00022475"/>
    </source>
</evidence>
<feature type="transmembrane region" description="Helical" evidence="10">
    <location>
        <begin position="353"/>
        <end position="371"/>
    </location>
</feature>
<evidence type="ECO:0000256" key="8">
    <source>
        <dbReference type="ARBA" id="ARBA00023315"/>
    </source>
</evidence>
<dbReference type="InterPro" id="IPR028362">
    <property type="entry name" value="AlgI"/>
</dbReference>
<evidence type="ECO:0000256" key="5">
    <source>
        <dbReference type="ARBA" id="ARBA00022692"/>
    </source>
</evidence>
<dbReference type="InterPro" id="IPR024194">
    <property type="entry name" value="Ac/AlaTfrase_AlgI/DltB"/>
</dbReference>
<proteinExistence type="inferred from homology"/>
<dbReference type="PANTHER" id="PTHR13285">
    <property type="entry name" value="ACYLTRANSFERASE"/>
    <property type="match status" value="1"/>
</dbReference>
<evidence type="ECO:0000256" key="7">
    <source>
        <dbReference type="ARBA" id="ARBA00023136"/>
    </source>
</evidence>
<keyword evidence="5 10" id="KW-0812">Transmembrane</keyword>
<evidence type="ECO:0000256" key="10">
    <source>
        <dbReference type="SAM" id="Phobius"/>
    </source>
</evidence>
<keyword evidence="8 9" id="KW-0012">Acyltransferase</keyword>
<feature type="transmembrane region" description="Helical" evidence="10">
    <location>
        <begin position="47"/>
        <end position="68"/>
    </location>
</feature>
<feature type="transmembrane region" description="Helical" evidence="10">
    <location>
        <begin position="7"/>
        <end position="27"/>
    </location>
</feature>
<dbReference type="RefSeq" id="WP_184793441.1">
    <property type="nucleotide sequence ID" value="NZ_JACHMY010000001.1"/>
</dbReference>
<keyword evidence="12" id="KW-1185">Reference proteome</keyword>
<dbReference type="GO" id="GO:0005886">
    <property type="term" value="C:plasma membrane"/>
    <property type="evidence" value="ECO:0007669"/>
    <property type="project" value="UniProtKB-SubCell"/>
</dbReference>
<dbReference type="GO" id="GO:0016746">
    <property type="term" value="F:acyltransferase activity"/>
    <property type="evidence" value="ECO:0007669"/>
    <property type="project" value="UniProtKB-KW"/>
</dbReference>
<feature type="transmembrane region" description="Helical" evidence="10">
    <location>
        <begin position="114"/>
        <end position="136"/>
    </location>
</feature>
<keyword evidence="7 9" id="KW-0472">Membrane</keyword>
<dbReference type="Pfam" id="PF03062">
    <property type="entry name" value="MBOAT"/>
    <property type="match status" value="1"/>
</dbReference>
<dbReference type="InterPro" id="IPR051085">
    <property type="entry name" value="MB_O-acyltransferase"/>
</dbReference>